<comment type="similarity">
    <text evidence="1">Belongs to the glycosyltransferase 2 family.</text>
</comment>
<dbReference type="CDD" id="cd04186">
    <property type="entry name" value="GT_2_like_c"/>
    <property type="match status" value="1"/>
</dbReference>
<proteinExistence type="inferred from homology"/>
<dbReference type="Gene3D" id="3.90.550.10">
    <property type="entry name" value="Spore Coat Polysaccharide Biosynthesis Protein SpsA, Chain A"/>
    <property type="match status" value="1"/>
</dbReference>
<dbReference type="RefSeq" id="WP_147741034.1">
    <property type="nucleotide sequence ID" value="NZ_VRUR01000001.1"/>
</dbReference>
<reference evidence="5 6" key="1">
    <citation type="submission" date="2019-08" db="EMBL/GenBank/DDBJ databases">
        <title>Professor.</title>
        <authorList>
            <person name="Park J.S."/>
        </authorList>
    </citation>
    <scope>NUCLEOTIDE SEQUENCE [LARGE SCALE GENOMIC DNA]</scope>
    <source>
        <strain evidence="5 6">176CP5-101</strain>
    </source>
</reference>
<evidence type="ECO:0000313" key="6">
    <source>
        <dbReference type="Proteomes" id="UP000321456"/>
    </source>
</evidence>
<dbReference type="InterPro" id="IPR029044">
    <property type="entry name" value="Nucleotide-diphossugar_trans"/>
</dbReference>
<evidence type="ECO:0000313" key="5">
    <source>
        <dbReference type="EMBL" id="TXN37203.1"/>
    </source>
</evidence>
<dbReference type="GO" id="GO:0016757">
    <property type="term" value="F:glycosyltransferase activity"/>
    <property type="evidence" value="ECO:0007669"/>
    <property type="project" value="UniProtKB-KW"/>
</dbReference>
<sequence>MKSLVSIITINYNESEVTLDLLESIRKLSYPNYEIIVVDNASPNDNPEIIKEKYPEVVLIKSEENLGFAGGNNLGVKQAKGDYLLFINNDTIVPQDFIEPLVETLQKDKTIGMVSPKIKFHWDPTLIQYAGYTPMSHWTIRNNSIGYHQKDDGDFDRAGETQSIHGAAMMVPKSVVDNVGMMTEIYFLYYEEHDWAEMIKRAGYKIYYQPKSYILHKESVSTGKFSPLKTYYISRNRILFARRNFKPFQLFISLLFQSFVSIPKNTLMFIAKREFEHLKAFWRAISWNLTHKATLNTPETV</sequence>
<evidence type="ECO:0000256" key="1">
    <source>
        <dbReference type="ARBA" id="ARBA00006739"/>
    </source>
</evidence>
<dbReference type="PANTHER" id="PTHR43179">
    <property type="entry name" value="RHAMNOSYLTRANSFERASE WBBL"/>
    <property type="match status" value="1"/>
</dbReference>
<keyword evidence="3 5" id="KW-0808">Transferase</keyword>
<dbReference type="InterPro" id="IPR001173">
    <property type="entry name" value="Glyco_trans_2-like"/>
</dbReference>
<dbReference type="EMBL" id="VRUR01000001">
    <property type="protein sequence ID" value="TXN37203.1"/>
    <property type="molecule type" value="Genomic_DNA"/>
</dbReference>
<accession>A0A5C8V786</accession>
<evidence type="ECO:0000256" key="2">
    <source>
        <dbReference type="ARBA" id="ARBA00022676"/>
    </source>
</evidence>
<dbReference type="Proteomes" id="UP000321456">
    <property type="component" value="Unassembled WGS sequence"/>
</dbReference>
<name>A0A5C8V786_9FLAO</name>
<keyword evidence="2" id="KW-0328">Glycosyltransferase</keyword>
<evidence type="ECO:0000259" key="4">
    <source>
        <dbReference type="Pfam" id="PF00535"/>
    </source>
</evidence>
<dbReference type="PANTHER" id="PTHR43179:SF12">
    <property type="entry name" value="GALACTOFURANOSYLTRANSFERASE GLFT2"/>
    <property type="match status" value="1"/>
</dbReference>
<dbReference type="SUPFAM" id="SSF53448">
    <property type="entry name" value="Nucleotide-diphospho-sugar transferases"/>
    <property type="match status" value="1"/>
</dbReference>
<feature type="domain" description="Glycosyltransferase 2-like" evidence="4">
    <location>
        <begin position="6"/>
        <end position="159"/>
    </location>
</feature>
<protein>
    <submittedName>
        <fullName evidence="5">Glycosyltransferase family 2 protein</fullName>
    </submittedName>
</protein>
<dbReference type="Pfam" id="PF00535">
    <property type="entry name" value="Glycos_transf_2"/>
    <property type="match status" value="1"/>
</dbReference>
<comment type="caution">
    <text evidence="5">The sequence shown here is derived from an EMBL/GenBank/DDBJ whole genome shotgun (WGS) entry which is preliminary data.</text>
</comment>
<gene>
    <name evidence="5" type="ORF">FVB32_02640</name>
</gene>
<organism evidence="5 6">
    <name type="scientific">Flagellimonas hymeniacidonis</name>
    <dbReference type="NCBI Taxonomy" id="2603628"/>
    <lineage>
        <taxon>Bacteria</taxon>
        <taxon>Pseudomonadati</taxon>
        <taxon>Bacteroidota</taxon>
        <taxon>Flavobacteriia</taxon>
        <taxon>Flavobacteriales</taxon>
        <taxon>Flavobacteriaceae</taxon>
        <taxon>Flagellimonas</taxon>
    </lineage>
</organism>
<dbReference type="AlphaFoldDB" id="A0A5C8V786"/>
<keyword evidence="6" id="KW-1185">Reference proteome</keyword>
<evidence type="ECO:0000256" key="3">
    <source>
        <dbReference type="ARBA" id="ARBA00022679"/>
    </source>
</evidence>